<dbReference type="PANTHER" id="PTHR33452:SF1">
    <property type="entry name" value="INNER MEMBRANE PROTEIN YPHA-RELATED"/>
    <property type="match status" value="1"/>
</dbReference>
<evidence type="ECO:0000313" key="10">
    <source>
        <dbReference type="Proteomes" id="UP000053405"/>
    </source>
</evidence>
<dbReference type="GO" id="GO:0005886">
    <property type="term" value="C:plasma membrane"/>
    <property type="evidence" value="ECO:0007669"/>
    <property type="project" value="UniProtKB-SubCell"/>
</dbReference>
<comment type="similarity">
    <text evidence="2">Belongs to the DoxX family.</text>
</comment>
<feature type="transmembrane region" description="Helical" evidence="8">
    <location>
        <begin position="316"/>
        <end position="336"/>
    </location>
</feature>
<evidence type="ECO:0000256" key="1">
    <source>
        <dbReference type="ARBA" id="ARBA00004651"/>
    </source>
</evidence>
<dbReference type="Proteomes" id="UP000053405">
    <property type="component" value="Unassembled WGS sequence"/>
</dbReference>
<organism evidence="9 10">
    <name type="scientific">Gordonia hirsuta DSM 44140 = NBRC 16056</name>
    <dbReference type="NCBI Taxonomy" id="1121927"/>
    <lineage>
        <taxon>Bacteria</taxon>
        <taxon>Bacillati</taxon>
        <taxon>Actinomycetota</taxon>
        <taxon>Actinomycetes</taxon>
        <taxon>Mycobacteriales</taxon>
        <taxon>Gordoniaceae</taxon>
        <taxon>Gordonia</taxon>
    </lineage>
</organism>
<feature type="transmembrane region" description="Helical" evidence="8">
    <location>
        <begin position="283"/>
        <end position="304"/>
    </location>
</feature>
<dbReference type="RefSeq" id="WP_005935811.1">
    <property type="nucleotide sequence ID" value="NZ_ATVK01000041.1"/>
</dbReference>
<dbReference type="InterPro" id="IPR032808">
    <property type="entry name" value="DoxX"/>
</dbReference>
<protein>
    <recommendedName>
        <fullName evidence="11">DoxX family protein</fullName>
    </recommendedName>
</protein>
<feature type="region of interest" description="Disordered" evidence="7">
    <location>
        <begin position="1"/>
        <end position="43"/>
    </location>
</feature>
<evidence type="ECO:0000256" key="3">
    <source>
        <dbReference type="ARBA" id="ARBA00022475"/>
    </source>
</evidence>
<feature type="transmembrane region" description="Helical" evidence="8">
    <location>
        <begin position="166"/>
        <end position="184"/>
    </location>
</feature>
<gene>
    <name evidence="9" type="ORF">GOHSU_04_00200</name>
</gene>
<keyword evidence="10" id="KW-1185">Reference proteome</keyword>
<evidence type="ECO:0000256" key="2">
    <source>
        <dbReference type="ARBA" id="ARBA00006679"/>
    </source>
</evidence>
<evidence type="ECO:0000256" key="8">
    <source>
        <dbReference type="SAM" id="Phobius"/>
    </source>
</evidence>
<evidence type="ECO:0000256" key="6">
    <source>
        <dbReference type="ARBA" id="ARBA00023136"/>
    </source>
</evidence>
<dbReference type="AlphaFoldDB" id="L7L5X4"/>
<evidence type="ECO:0000256" key="7">
    <source>
        <dbReference type="SAM" id="MobiDB-lite"/>
    </source>
</evidence>
<evidence type="ECO:0000256" key="5">
    <source>
        <dbReference type="ARBA" id="ARBA00022989"/>
    </source>
</evidence>
<reference evidence="9 10" key="1">
    <citation type="submission" date="2012-12" db="EMBL/GenBank/DDBJ databases">
        <title>Whole genome shotgun sequence of Gordonia hirsuta NBRC 16056.</title>
        <authorList>
            <person name="Isaki-Nakamura S."/>
            <person name="Hosoyama A."/>
            <person name="Tsuchikane K."/>
            <person name="Katsumata H."/>
            <person name="Baba S."/>
            <person name="Yamazaki S."/>
            <person name="Fujita N."/>
        </authorList>
    </citation>
    <scope>NUCLEOTIDE SEQUENCE [LARGE SCALE GENOMIC DNA]</scope>
    <source>
        <strain evidence="9 10">NBRC 16056</strain>
    </source>
</reference>
<keyword evidence="5 8" id="KW-1133">Transmembrane helix</keyword>
<feature type="transmembrane region" description="Helical" evidence="8">
    <location>
        <begin position="225"/>
        <end position="246"/>
    </location>
</feature>
<name>L7L5X4_9ACTN</name>
<dbReference type="EMBL" id="BANT01000004">
    <property type="protein sequence ID" value="GAC56151.1"/>
    <property type="molecule type" value="Genomic_DNA"/>
</dbReference>
<dbReference type="PANTHER" id="PTHR33452">
    <property type="entry name" value="OXIDOREDUCTASE CATD-RELATED"/>
    <property type="match status" value="1"/>
</dbReference>
<accession>L7L5X4</accession>
<keyword evidence="4 8" id="KW-0812">Transmembrane</keyword>
<comment type="subcellular location">
    <subcellularLocation>
        <location evidence="1">Cell membrane</location>
        <topology evidence="1">Multi-pass membrane protein</topology>
    </subcellularLocation>
</comment>
<evidence type="ECO:0000256" key="4">
    <source>
        <dbReference type="ARBA" id="ARBA00022692"/>
    </source>
</evidence>
<evidence type="ECO:0000313" key="9">
    <source>
        <dbReference type="EMBL" id="GAC56151.1"/>
    </source>
</evidence>
<evidence type="ECO:0008006" key="11">
    <source>
        <dbReference type="Google" id="ProtNLM"/>
    </source>
</evidence>
<proteinExistence type="inferred from homology"/>
<dbReference type="InterPro" id="IPR051907">
    <property type="entry name" value="DoxX-like_oxidoreductase"/>
</dbReference>
<keyword evidence="3" id="KW-1003">Cell membrane</keyword>
<dbReference type="STRING" id="1121927.GOHSU_04_00200"/>
<sequence>MSSPDDARAPRRPQPDRDSFYDKHARNPAPVVTGPGDDTELPETVILDTGDDTLPTVEINRVDSAPVTRTDVRTESTAVVTEPFTDTDDDVTDADEAARRRRIAEHLTADPLPYIEPQSTAPLPAADDVEPIVADSSYDIADTPVAAPAGPVEVSDGPGRRGTADLGLLVLRVVVGILFVMHGLQKLTQWSWVDGMGVDGFAGFLANNAAEQDATLGFSADATHALAIAGGFTETIAGVFLILGLLTPIAAAAGLGVMIVAITYRVTLAGGFSFFAGSGGLEYEYLIAAACIAIILTGAGLYSLDRRWGWSWRPAWGSAAWLIIAIAAAVAIWVVFNGANPLAGH</sequence>
<feature type="transmembrane region" description="Helical" evidence="8">
    <location>
        <begin position="253"/>
        <end position="277"/>
    </location>
</feature>
<comment type="caution">
    <text evidence="9">The sequence shown here is derived from an EMBL/GenBank/DDBJ whole genome shotgun (WGS) entry which is preliminary data.</text>
</comment>
<feature type="compositionally biased region" description="Basic and acidic residues" evidence="7">
    <location>
        <begin position="1"/>
        <end position="25"/>
    </location>
</feature>
<dbReference type="eggNOG" id="COG2259">
    <property type="taxonomic scope" value="Bacteria"/>
</dbReference>
<dbReference type="Pfam" id="PF07681">
    <property type="entry name" value="DoxX"/>
    <property type="match status" value="1"/>
</dbReference>
<dbReference type="OrthoDB" id="346004at2"/>
<keyword evidence="6 8" id="KW-0472">Membrane</keyword>